<dbReference type="GO" id="GO:0005884">
    <property type="term" value="C:actin filament"/>
    <property type="evidence" value="ECO:0007669"/>
    <property type="project" value="TreeGrafter"/>
</dbReference>
<keyword evidence="5" id="KW-0677">Repeat</keyword>
<dbReference type="RefSeq" id="XP_024725934.1">
    <property type="nucleotide sequence ID" value="XM_024869060.1"/>
</dbReference>
<comment type="subunit">
    <text evidence="8">Interacts with G-actin; ADP-actin form.</text>
</comment>
<keyword evidence="4" id="KW-0963">Cytoplasm</keyword>
<evidence type="ECO:0000256" key="8">
    <source>
        <dbReference type="ARBA" id="ARBA00038532"/>
    </source>
</evidence>
<evidence type="ECO:0000256" key="6">
    <source>
        <dbReference type="ARBA" id="ARBA00023203"/>
    </source>
</evidence>
<evidence type="ECO:0000256" key="10">
    <source>
        <dbReference type="ARBA" id="ARBA00069496"/>
    </source>
</evidence>
<comment type="function">
    <text evidence="9">Actin-binding protein involved in motile and morphological processes. Inhibits actin polymerization, likely by sequestering G-actin.</text>
</comment>
<evidence type="ECO:0000256" key="9">
    <source>
        <dbReference type="ARBA" id="ARBA00056419"/>
    </source>
</evidence>
<evidence type="ECO:0000256" key="2">
    <source>
        <dbReference type="ARBA" id="ARBA00004544"/>
    </source>
</evidence>
<evidence type="ECO:0000256" key="4">
    <source>
        <dbReference type="ARBA" id="ARBA00022490"/>
    </source>
</evidence>
<dbReference type="InterPro" id="IPR029006">
    <property type="entry name" value="ADF-H/Gelsolin-like_dom_sf"/>
</dbReference>
<evidence type="ECO:0000256" key="11">
    <source>
        <dbReference type="SAM" id="MobiDB-lite"/>
    </source>
</evidence>
<dbReference type="SMART" id="SM00102">
    <property type="entry name" value="ADF"/>
    <property type="match status" value="2"/>
</dbReference>
<dbReference type="GO" id="GO:0003785">
    <property type="term" value="F:actin monomer binding"/>
    <property type="evidence" value="ECO:0007669"/>
    <property type="project" value="TreeGrafter"/>
</dbReference>
<dbReference type="FunCoup" id="A0A2T3BGA4">
    <property type="interactions" value="386"/>
</dbReference>
<keyword evidence="14" id="KW-1185">Reference proteome</keyword>
<evidence type="ECO:0000259" key="12">
    <source>
        <dbReference type="PROSITE" id="PS51263"/>
    </source>
</evidence>
<dbReference type="OrthoDB" id="10006997at2759"/>
<dbReference type="GO" id="GO:0030042">
    <property type="term" value="P:actin filament depolymerization"/>
    <property type="evidence" value="ECO:0007669"/>
    <property type="project" value="TreeGrafter"/>
</dbReference>
<evidence type="ECO:0000313" key="14">
    <source>
        <dbReference type="Proteomes" id="UP000241818"/>
    </source>
</evidence>
<dbReference type="GO" id="GO:0051016">
    <property type="term" value="P:barbed-end actin filament capping"/>
    <property type="evidence" value="ECO:0007669"/>
    <property type="project" value="TreeGrafter"/>
</dbReference>
<dbReference type="GeneID" id="36577141"/>
<dbReference type="FunFam" id="3.40.20.10:FF:000042">
    <property type="entry name" value="Actin depolymerizing protein"/>
    <property type="match status" value="1"/>
</dbReference>
<keyword evidence="6" id="KW-0009">Actin-binding</keyword>
<sequence>MQSGISASEELHSAFKALVSSSNQRGLLCTITKESLTPLTVLEPATSSFDDDLSLLTPHLQPNVALYIILRRYPSDENAPFIAVTYVPDAAPVRQKMLFASTRLTLVRELGIERFRETIFATTTEELTKEGFEKHDRHVKLEAPLTEEEQSLGEVKRKEAEEGRGMGERKSHVASGGTQLPVSDEAVQALKGLAEGKDNLVQLKINIATETIELASSTSTPISSLASSISATEPRYTFYRYEHEYNGTSLSPLLFIYTCPSGSKIKERMLYASSRRSALQIAEEDARLKIEKKIEASSPEDISAESIDSDLHPKVEVKKAFERPRRPGRK</sequence>
<dbReference type="InParanoid" id="A0A2T3BGA4"/>
<evidence type="ECO:0000256" key="7">
    <source>
        <dbReference type="ARBA" id="ARBA00023212"/>
    </source>
</evidence>
<organism evidence="13 14">
    <name type="scientific">Amorphotheca resinae ATCC 22711</name>
    <dbReference type="NCBI Taxonomy" id="857342"/>
    <lineage>
        <taxon>Eukaryota</taxon>
        <taxon>Fungi</taxon>
        <taxon>Dikarya</taxon>
        <taxon>Ascomycota</taxon>
        <taxon>Pezizomycotina</taxon>
        <taxon>Leotiomycetes</taxon>
        <taxon>Helotiales</taxon>
        <taxon>Amorphothecaceae</taxon>
        <taxon>Amorphotheca</taxon>
    </lineage>
</organism>
<comment type="similarity">
    <text evidence="3">Belongs to the actin-binding proteins ADF family. Twinfilin subfamily.</text>
</comment>
<dbReference type="Gene3D" id="3.40.20.10">
    <property type="entry name" value="Severin"/>
    <property type="match status" value="2"/>
</dbReference>
<evidence type="ECO:0000256" key="3">
    <source>
        <dbReference type="ARBA" id="ARBA00009557"/>
    </source>
</evidence>
<evidence type="ECO:0000256" key="1">
    <source>
        <dbReference type="ARBA" id="ARBA00004245"/>
    </source>
</evidence>
<dbReference type="Proteomes" id="UP000241818">
    <property type="component" value="Unassembled WGS sequence"/>
</dbReference>
<dbReference type="PANTHER" id="PTHR13759">
    <property type="entry name" value="TWINFILIN"/>
    <property type="match status" value="1"/>
</dbReference>
<dbReference type="SUPFAM" id="SSF55753">
    <property type="entry name" value="Actin depolymerizing proteins"/>
    <property type="match status" value="2"/>
</dbReference>
<proteinExistence type="inferred from homology"/>
<feature type="compositionally biased region" description="Basic and acidic residues" evidence="11">
    <location>
        <begin position="154"/>
        <end position="171"/>
    </location>
</feature>
<dbReference type="CDD" id="cd11285">
    <property type="entry name" value="ADF_Twf-N_like"/>
    <property type="match status" value="1"/>
</dbReference>
<name>A0A2T3BGA4_AMORE</name>
<comment type="subcellular location">
    <subcellularLocation>
        <location evidence="2">Cytoplasm</location>
        <location evidence="2">Cell cortex</location>
    </subcellularLocation>
    <subcellularLocation>
        <location evidence="1">Cytoplasm</location>
        <location evidence="1">Cytoskeleton</location>
    </subcellularLocation>
</comment>
<reference evidence="13 14" key="1">
    <citation type="journal article" date="2018" name="New Phytol.">
        <title>Comparative genomics and transcriptomics depict ericoid mycorrhizal fungi as versatile saprotrophs and plant mutualists.</title>
        <authorList>
            <person name="Martino E."/>
            <person name="Morin E."/>
            <person name="Grelet G.A."/>
            <person name="Kuo A."/>
            <person name="Kohler A."/>
            <person name="Daghino S."/>
            <person name="Barry K.W."/>
            <person name="Cichocki N."/>
            <person name="Clum A."/>
            <person name="Dockter R.B."/>
            <person name="Hainaut M."/>
            <person name="Kuo R.C."/>
            <person name="LaButti K."/>
            <person name="Lindahl B.D."/>
            <person name="Lindquist E.A."/>
            <person name="Lipzen A."/>
            <person name="Khouja H.R."/>
            <person name="Magnuson J."/>
            <person name="Murat C."/>
            <person name="Ohm R.A."/>
            <person name="Singer S.W."/>
            <person name="Spatafora J.W."/>
            <person name="Wang M."/>
            <person name="Veneault-Fourrey C."/>
            <person name="Henrissat B."/>
            <person name="Grigoriev I.V."/>
            <person name="Martin F.M."/>
            <person name="Perotto S."/>
        </authorList>
    </citation>
    <scope>NUCLEOTIDE SEQUENCE [LARGE SCALE GENOMIC DNA]</scope>
    <source>
        <strain evidence="13 14">ATCC 22711</strain>
    </source>
</reference>
<dbReference type="EMBL" id="KZ679006">
    <property type="protein sequence ID" value="PSS28409.1"/>
    <property type="molecule type" value="Genomic_DNA"/>
</dbReference>
<evidence type="ECO:0000256" key="5">
    <source>
        <dbReference type="ARBA" id="ARBA00022737"/>
    </source>
</evidence>
<gene>
    <name evidence="13" type="ORF">M430DRAFT_63535</name>
</gene>
<dbReference type="STRING" id="857342.A0A2T3BGA4"/>
<dbReference type="CDD" id="cd11284">
    <property type="entry name" value="ADF_Twf-C_like"/>
    <property type="match status" value="1"/>
</dbReference>
<feature type="region of interest" description="Disordered" evidence="11">
    <location>
        <begin position="145"/>
        <end position="177"/>
    </location>
</feature>
<dbReference type="GO" id="GO:0051015">
    <property type="term" value="F:actin filament binding"/>
    <property type="evidence" value="ECO:0007669"/>
    <property type="project" value="TreeGrafter"/>
</dbReference>
<dbReference type="GO" id="GO:0005938">
    <property type="term" value="C:cell cortex"/>
    <property type="evidence" value="ECO:0007669"/>
    <property type="project" value="UniProtKB-SubCell"/>
</dbReference>
<dbReference type="Pfam" id="PF00241">
    <property type="entry name" value="Cofilin_ADF"/>
    <property type="match status" value="2"/>
</dbReference>
<dbReference type="InterPro" id="IPR002108">
    <property type="entry name" value="ADF-H"/>
</dbReference>
<evidence type="ECO:0000313" key="13">
    <source>
        <dbReference type="EMBL" id="PSS28409.1"/>
    </source>
</evidence>
<keyword evidence="7" id="KW-0206">Cytoskeleton</keyword>
<protein>
    <recommendedName>
        <fullName evidence="10">Twinfilin</fullName>
    </recommendedName>
</protein>
<feature type="domain" description="ADF-H" evidence="12">
    <location>
        <begin position="3"/>
        <end position="137"/>
    </location>
</feature>
<accession>A0A2T3BGA4</accession>
<dbReference type="PANTHER" id="PTHR13759:SF1">
    <property type="entry name" value="TWINFILIN"/>
    <property type="match status" value="1"/>
</dbReference>
<dbReference type="InterPro" id="IPR028458">
    <property type="entry name" value="Twinfilin"/>
</dbReference>
<dbReference type="AlphaFoldDB" id="A0A2T3BGA4"/>
<dbReference type="FunFam" id="3.40.20.10:FF:000007">
    <property type="entry name" value="Twinfilin-1 isoform 1"/>
    <property type="match status" value="1"/>
</dbReference>
<dbReference type="PROSITE" id="PS51263">
    <property type="entry name" value="ADF_H"/>
    <property type="match status" value="2"/>
</dbReference>
<feature type="domain" description="ADF-H" evidence="12">
    <location>
        <begin position="177"/>
        <end position="312"/>
    </location>
</feature>